<dbReference type="InterPro" id="IPR041492">
    <property type="entry name" value="HAD_2"/>
</dbReference>
<protein>
    <submittedName>
        <fullName evidence="1">Haloacid dehalogenase</fullName>
    </submittedName>
</protein>
<dbReference type="GO" id="GO:0008967">
    <property type="term" value="F:phosphoglycolate phosphatase activity"/>
    <property type="evidence" value="ECO:0007669"/>
    <property type="project" value="TreeGrafter"/>
</dbReference>
<organism evidence="1 2">
    <name type="scientific">Paenibacillus bovis</name>
    <dbReference type="NCBI Taxonomy" id="1616788"/>
    <lineage>
        <taxon>Bacteria</taxon>
        <taxon>Bacillati</taxon>
        <taxon>Bacillota</taxon>
        <taxon>Bacilli</taxon>
        <taxon>Bacillales</taxon>
        <taxon>Paenibacillaceae</taxon>
        <taxon>Paenibacillus</taxon>
    </lineage>
</organism>
<keyword evidence="2" id="KW-1185">Reference proteome</keyword>
<dbReference type="Gene3D" id="1.10.150.240">
    <property type="entry name" value="Putative phosphatase, domain 2"/>
    <property type="match status" value="1"/>
</dbReference>
<dbReference type="STRING" id="1616788.AR543_09795"/>
<dbReference type="InterPro" id="IPR023198">
    <property type="entry name" value="PGP-like_dom2"/>
</dbReference>
<dbReference type="GO" id="GO:0005829">
    <property type="term" value="C:cytosol"/>
    <property type="evidence" value="ECO:0007669"/>
    <property type="project" value="TreeGrafter"/>
</dbReference>
<gene>
    <name evidence="1" type="ORF">AR543_09795</name>
</gene>
<dbReference type="AlphaFoldDB" id="A0A172ZF29"/>
<dbReference type="Proteomes" id="UP000078148">
    <property type="component" value="Chromosome"/>
</dbReference>
<dbReference type="PANTHER" id="PTHR43434">
    <property type="entry name" value="PHOSPHOGLYCOLATE PHOSPHATASE"/>
    <property type="match status" value="1"/>
</dbReference>
<dbReference type="Pfam" id="PF13419">
    <property type="entry name" value="HAD_2"/>
    <property type="match status" value="1"/>
</dbReference>
<dbReference type="RefSeq" id="WP_060533966.1">
    <property type="nucleotide sequence ID" value="NZ_CP013023.1"/>
</dbReference>
<dbReference type="KEGG" id="pbv:AR543_09795"/>
<reference evidence="1 2" key="2">
    <citation type="journal article" date="2016" name="Int. J. Syst. Evol. Microbiol.">
        <title>Paenibacillus bovis sp. nov., isolated from raw yak (Bos grunniens) milk.</title>
        <authorList>
            <person name="Gao C."/>
            <person name="Han J."/>
            <person name="Liu Z."/>
            <person name="Xu X."/>
            <person name="Hang F."/>
            <person name="Wu Z."/>
        </authorList>
    </citation>
    <scope>NUCLEOTIDE SEQUENCE [LARGE SCALE GENOMIC DNA]</scope>
    <source>
        <strain evidence="1 2">BD3526</strain>
    </source>
</reference>
<evidence type="ECO:0000313" key="2">
    <source>
        <dbReference type="Proteomes" id="UP000078148"/>
    </source>
</evidence>
<dbReference type="InterPro" id="IPR050155">
    <property type="entry name" value="HAD-like_hydrolase_sf"/>
</dbReference>
<dbReference type="SFLD" id="SFLDS00003">
    <property type="entry name" value="Haloacid_Dehalogenase"/>
    <property type="match status" value="1"/>
</dbReference>
<reference evidence="2" key="1">
    <citation type="submission" date="2015-10" db="EMBL/GenBank/DDBJ databases">
        <title>Genome of Paenibacillus bovis sp. nov.</title>
        <authorList>
            <person name="Wu Z."/>
            <person name="Gao C."/>
            <person name="Liu Z."/>
            <person name="Zheng H."/>
        </authorList>
    </citation>
    <scope>NUCLEOTIDE SEQUENCE [LARGE SCALE GENOMIC DNA]</scope>
    <source>
        <strain evidence="2">BD3526</strain>
    </source>
</reference>
<dbReference type="Gene3D" id="3.40.50.1000">
    <property type="entry name" value="HAD superfamily/HAD-like"/>
    <property type="match status" value="1"/>
</dbReference>
<dbReference type="PANTHER" id="PTHR43434:SF1">
    <property type="entry name" value="PHOSPHOGLYCOLATE PHOSPHATASE"/>
    <property type="match status" value="1"/>
</dbReference>
<dbReference type="GO" id="GO:0006281">
    <property type="term" value="P:DNA repair"/>
    <property type="evidence" value="ECO:0007669"/>
    <property type="project" value="TreeGrafter"/>
</dbReference>
<proteinExistence type="predicted"/>
<dbReference type="InterPro" id="IPR036412">
    <property type="entry name" value="HAD-like_sf"/>
</dbReference>
<dbReference type="InterPro" id="IPR023214">
    <property type="entry name" value="HAD_sf"/>
</dbReference>
<evidence type="ECO:0000313" key="1">
    <source>
        <dbReference type="EMBL" id="ANF96264.1"/>
    </source>
</evidence>
<dbReference type="SUPFAM" id="SSF56784">
    <property type="entry name" value="HAD-like"/>
    <property type="match status" value="1"/>
</dbReference>
<name>A0A172ZF29_9BACL</name>
<dbReference type="OrthoDB" id="9792518at2"/>
<sequence length="228" mass="25297">MKDGSALKKPQAMMFDMDGTLFETETVLLPAYHNTFEILREEGLYHGDTPPDEIILSCLGMLLEDIWTRVIPGAEPRTVARANQLLLDLQVDGMKAGTSRLYPHVMETLTYLHDQGVRLFIASNGLEGYVKGVVEIHQMSSLLEGVYSAGEYQTASKVDLVRLLLDNHDITSAWMVGDRSSDVEAGVKNSQTVIGCNYADFGDTSELDGSDVIITSFDQLRRLYDEAQ</sequence>
<dbReference type="EMBL" id="CP013023">
    <property type="protein sequence ID" value="ANF96264.1"/>
    <property type="molecule type" value="Genomic_DNA"/>
</dbReference>
<accession>A0A172ZF29</accession>
<dbReference type="SFLD" id="SFLDG01129">
    <property type="entry name" value="C1.5:_HAD__Beta-PGM__Phosphata"/>
    <property type="match status" value="1"/>
</dbReference>